<dbReference type="AlphaFoldDB" id="A0A0D6ESA3"/>
<feature type="coiled-coil region" evidence="3">
    <location>
        <begin position="195"/>
        <end position="222"/>
    </location>
</feature>
<dbReference type="PANTHER" id="PTHR22904">
    <property type="entry name" value="TPR REPEAT CONTAINING PROTEIN"/>
    <property type="match status" value="1"/>
</dbReference>
<dbReference type="Proteomes" id="UP000243876">
    <property type="component" value="Unassembled WGS sequence"/>
</dbReference>
<dbReference type="SMART" id="SM00028">
    <property type="entry name" value="TPR"/>
    <property type="match status" value="3"/>
</dbReference>
<dbReference type="Gene3D" id="1.25.40.10">
    <property type="entry name" value="Tetratricopeptide repeat domain"/>
    <property type="match status" value="1"/>
</dbReference>
<keyword evidence="5" id="KW-1185">Reference proteome</keyword>
<evidence type="ECO:0000256" key="2">
    <source>
        <dbReference type="ARBA" id="ARBA00022803"/>
    </source>
</evidence>
<keyword evidence="3" id="KW-0175">Coiled coil</keyword>
<organism evidence="4 5">
    <name type="scientific">Sporidiobolus salmonicolor</name>
    <name type="common">Yeast-like fungus</name>
    <name type="synonym">Sporobolomyces salmonicolor</name>
    <dbReference type="NCBI Taxonomy" id="5005"/>
    <lineage>
        <taxon>Eukaryota</taxon>
        <taxon>Fungi</taxon>
        <taxon>Dikarya</taxon>
        <taxon>Basidiomycota</taxon>
        <taxon>Pucciniomycotina</taxon>
        <taxon>Microbotryomycetes</taxon>
        <taxon>Sporidiobolales</taxon>
        <taxon>Sporidiobolaceae</taxon>
        <taxon>Sporobolomyces</taxon>
    </lineage>
</organism>
<feature type="non-terminal residue" evidence="4">
    <location>
        <position position="1"/>
    </location>
</feature>
<dbReference type="PANTHER" id="PTHR22904:SF523">
    <property type="entry name" value="STRESS-INDUCED-PHOSPHOPROTEIN 1"/>
    <property type="match status" value="1"/>
</dbReference>
<evidence type="ECO:0000256" key="1">
    <source>
        <dbReference type="ARBA" id="ARBA00022737"/>
    </source>
</evidence>
<evidence type="ECO:0000256" key="3">
    <source>
        <dbReference type="SAM" id="Coils"/>
    </source>
</evidence>
<dbReference type="InterPro" id="IPR011990">
    <property type="entry name" value="TPR-like_helical_dom_sf"/>
</dbReference>
<evidence type="ECO:0000313" key="4">
    <source>
        <dbReference type="EMBL" id="CEQ42839.1"/>
    </source>
</evidence>
<proteinExistence type="predicted"/>
<accession>A0A0D6ESA3</accession>
<reference evidence="5" key="1">
    <citation type="submission" date="2015-02" db="EMBL/GenBank/DDBJ databases">
        <authorList>
            <person name="Gon?alves P."/>
        </authorList>
    </citation>
    <scope>NUCLEOTIDE SEQUENCE [LARGE SCALE GENOMIC DNA]</scope>
</reference>
<evidence type="ECO:0000313" key="5">
    <source>
        <dbReference type="Proteomes" id="UP000243876"/>
    </source>
</evidence>
<dbReference type="SUPFAM" id="SSF48452">
    <property type="entry name" value="TPR-like"/>
    <property type="match status" value="1"/>
</dbReference>
<dbReference type="GO" id="GO:0051879">
    <property type="term" value="F:Hsp90 protein binding"/>
    <property type="evidence" value="ECO:0007669"/>
    <property type="project" value="TreeGrafter"/>
</dbReference>
<sequence length="227" mass="24738">MAAPPPPVPDSLITLVPLSIDTTPLSPTPISFDGGNAPPSFSQDDLRHVNQLARILLTASNPAVVFPPPPQAVPNERSAKVAHAKEAGNVHFKKQQYQEAIKLYTISAEMAAGRPVFEANVYARDELALALCNRSAAYLGAGEFVNALVDADAVIQLKRPWIKGHFRKGKALVAMERLEEGREAFLLGLQFDPTAEDLQGAVAEVEEQLREQRRQRGEITGEKAKEQ</sequence>
<dbReference type="InterPro" id="IPR019734">
    <property type="entry name" value="TPR_rpt"/>
</dbReference>
<name>A0A0D6ESA3_SPOSA</name>
<dbReference type="EMBL" id="CENE01000037">
    <property type="protein sequence ID" value="CEQ42839.1"/>
    <property type="molecule type" value="Genomic_DNA"/>
</dbReference>
<keyword evidence="1" id="KW-0677">Repeat</keyword>
<dbReference type="OrthoDB" id="433738at2759"/>
<protein>
    <submittedName>
        <fullName evidence="4">SPOSA6832_04700-mRNA-1:cds</fullName>
    </submittedName>
</protein>
<gene>
    <name evidence="4" type="primary">SPOSA6832_04700</name>
</gene>
<keyword evidence="2" id="KW-0802">TPR repeat</keyword>